<name>A0ACB8YCR4_9ASTR</name>
<reference evidence="1 2" key="2">
    <citation type="journal article" date="2022" name="Mol. Ecol. Resour.">
        <title>The genomes of chicory, endive, great burdock and yacon provide insights into Asteraceae paleo-polyploidization history and plant inulin production.</title>
        <authorList>
            <person name="Fan W."/>
            <person name="Wang S."/>
            <person name="Wang H."/>
            <person name="Wang A."/>
            <person name="Jiang F."/>
            <person name="Liu H."/>
            <person name="Zhao H."/>
            <person name="Xu D."/>
            <person name="Zhang Y."/>
        </authorList>
    </citation>
    <scope>NUCLEOTIDE SEQUENCE [LARGE SCALE GENOMIC DNA]</scope>
    <source>
        <strain evidence="2">cv. Yunnan</strain>
        <tissue evidence="1">Leaves</tissue>
    </source>
</reference>
<evidence type="ECO:0000313" key="1">
    <source>
        <dbReference type="EMBL" id="KAI3683499.1"/>
    </source>
</evidence>
<proteinExistence type="predicted"/>
<comment type="caution">
    <text evidence="1">The sequence shown here is derived from an EMBL/GenBank/DDBJ whole genome shotgun (WGS) entry which is preliminary data.</text>
</comment>
<accession>A0ACB8YCR4</accession>
<keyword evidence="2" id="KW-1185">Reference proteome</keyword>
<organism evidence="1 2">
    <name type="scientific">Smallanthus sonchifolius</name>
    <dbReference type="NCBI Taxonomy" id="185202"/>
    <lineage>
        <taxon>Eukaryota</taxon>
        <taxon>Viridiplantae</taxon>
        <taxon>Streptophyta</taxon>
        <taxon>Embryophyta</taxon>
        <taxon>Tracheophyta</taxon>
        <taxon>Spermatophyta</taxon>
        <taxon>Magnoliopsida</taxon>
        <taxon>eudicotyledons</taxon>
        <taxon>Gunneridae</taxon>
        <taxon>Pentapetalae</taxon>
        <taxon>asterids</taxon>
        <taxon>campanulids</taxon>
        <taxon>Asterales</taxon>
        <taxon>Asteraceae</taxon>
        <taxon>Asteroideae</taxon>
        <taxon>Heliantheae alliance</taxon>
        <taxon>Millerieae</taxon>
        <taxon>Smallanthus</taxon>
    </lineage>
</organism>
<reference evidence="2" key="1">
    <citation type="journal article" date="2022" name="Mol. Ecol. Resour.">
        <title>The genomes of chicory, endive, great burdock and yacon provide insights into Asteraceae palaeo-polyploidization history and plant inulin production.</title>
        <authorList>
            <person name="Fan W."/>
            <person name="Wang S."/>
            <person name="Wang H."/>
            <person name="Wang A."/>
            <person name="Jiang F."/>
            <person name="Liu H."/>
            <person name="Zhao H."/>
            <person name="Xu D."/>
            <person name="Zhang Y."/>
        </authorList>
    </citation>
    <scope>NUCLEOTIDE SEQUENCE [LARGE SCALE GENOMIC DNA]</scope>
    <source>
        <strain evidence="2">cv. Yunnan</strain>
    </source>
</reference>
<gene>
    <name evidence="1" type="ORF">L1987_84004</name>
</gene>
<dbReference type="Proteomes" id="UP001056120">
    <property type="component" value="Linkage Group LG28"/>
</dbReference>
<protein>
    <submittedName>
        <fullName evidence="1">Uncharacterized protein</fullName>
    </submittedName>
</protein>
<evidence type="ECO:0000313" key="2">
    <source>
        <dbReference type="Proteomes" id="UP001056120"/>
    </source>
</evidence>
<dbReference type="EMBL" id="CM042045">
    <property type="protein sequence ID" value="KAI3683499.1"/>
    <property type="molecule type" value="Genomic_DNA"/>
</dbReference>
<sequence>MTPNRVCNFQLFCTYNNGNCFSKLRAFDDASEMAITYIFSLEGSKLIASHETENGDGTKSNSGNGEIQR</sequence>